<keyword evidence="8" id="KW-0961">Cell wall biogenesis/degradation</keyword>
<gene>
    <name evidence="16" type="ORF">SI8410_09012608</name>
</gene>
<evidence type="ECO:0000256" key="4">
    <source>
        <dbReference type="ARBA" id="ARBA00022692"/>
    </source>
</evidence>
<keyword evidence="2" id="KW-0328">Glycosyltransferase</keyword>
<evidence type="ECO:0000256" key="13">
    <source>
        <dbReference type="ARBA" id="ARBA00076024"/>
    </source>
</evidence>
<dbReference type="EC" id="2.4.1.32" evidence="12"/>
<feature type="transmembrane region" description="Helical" evidence="14">
    <location>
        <begin position="510"/>
        <end position="530"/>
    </location>
</feature>
<evidence type="ECO:0000256" key="1">
    <source>
        <dbReference type="ARBA" id="ARBA00004653"/>
    </source>
</evidence>
<keyword evidence="4 14" id="KW-0812">Transmembrane</keyword>
<feature type="transmembrane region" description="Helical" evidence="14">
    <location>
        <begin position="408"/>
        <end position="426"/>
    </location>
</feature>
<evidence type="ECO:0000256" key="12">
    <source>
        <dbReference type="ARBA" id="ARBA00066505"/>
    </source>
</evidence>
<dbReference type="Pfam" id="PF13632">
    <property type="entry name" value="Glyco_trans_2_3"/>
    <property type="match status" value="1"/>
</dbReference>
<evidence type="ECO:0000256" key="10">
    <source>
        <dbReference type="ARBA" id="ARBA00056537"/>
    </source>
</evidence>
<evidence type="ECO:0000256" key="8">
    <source>
        <dbReference type="ARBA" id="ARBA00023316"/>
    </source>
</evidence>
<name>A0A7I8KVW3_SPIIN</name>
<dbReference type="Proteomes" id="UP000663760">
    <property type="component" value="Chromosome 9"/>
</dbReference>
<comment type="function">
    <text evidence="10">Probable mannan synthase which consists of a 4-beta-mannosyltransferase activity on mannan using GDP-mannose. The beta-1,4-mannan product is the backbone for galactomannan synthesis by galactomannan galactosyltransferase. Galactomannan is a noncellulosic polysaccharides of plant cell wall.</text>
</comment>
<feature type="domain" description="Glycosyltransferase 2-like" evidence="15">
    <location>
        <begin position="201"/>
        <end position="421"/>
    </location>
</feature>
<evidence type="ECO:0000313" key="17">
    <source>
        <dbReference type="Proteomes" id="UP000663760"/>
    </source>
</evidence>
<dbReference type="GO" id="GO:0000139">
    <property type="term" value="C:Golgi membrane"/>
    <property type="evidence" value="ECO:0007669"/>
    <property type="project" value="UniProtKB-SubCell"/>
</dbReference>
<accession>A0A7I8KVW3</accession>
<evidence type="ECO:0000256" key="14">
    <source>
        <dbReference type="SAM" id="Phobius"/>
    </source>
</evidence>
<sequence>MPPLMHLSFQCIGVLPQFLVHPIPGLLQSRLPARMANLAWAWFRVKVIAPPMRVLITVSMAMLVMQMFEKLFMTGIALYVKVFNRKPGKVYKWEPLVQDEESSDAVFPVVLVQIPMYNEKEVYHLSIEAACKLSWPKHRLIVQVLDDSDEAIKELVRAECAKWAKKGVDIRYEVRSDRKGYKAGALKEGMKHNYVRRCEFVAIFDSDFQPDADFLVRIVPFLVIPFSNYNNRRVLFLFLHSAVNASKCLMTRMQEMSLNYHFTVEQQAGSSAFAFFGFNGSTAGVWRITALNDSGGWNTRTTVEDMDLAVRACLKGWKFVYVGDVKVKSELPSNFAAYRFQQHRWSCGPANLFRKMAIEIIQNKVSLLKRLHIIYNFFFLGKIVAHTLSLTFFCGLIPLSVLVPEISIPAWAMVYVPCLITIAKAIETPRSFHLVVIWVLFENAMSLHRFKAIITGLLEAKRANEWVVTQKRGDDHEVKAPRCANEDVESSLLVIDAPMRKPLRNIGKRFHVGEIGVGAVLLSCGLYDVLVAKKRYFVYIFLQGIAFLVVGFDYVGVPAERSE</sequence>
<dbReference type="EMBL" id="LR746272">
    <property type="protein sequence ID" value="CAA7401930.1"/>
    <property type="molecule type" value="Genomic_DNA"/>
</dbReference>
<evidence type="ECO:0000256" key="2">
    <source>
        <dbReference type="ARBA" id="ARBA00022676"/>
    </source>
</evidence>
<comment type="catalytic activity">
    <reaction evidence="9">
        <text>GDP-mannose + (glucomannan)n = GDP + (glucomannan)n+1.</text>
        <dbReference type="EC" id="2.4.1.32"/>
    </reaction>
</comment>
<comment type="subcellular location">
    <subcellularLocation>
        <location evidence="1">Golgi apparatus membrane</location>
        <topology evidence="1">Multi-pass membrane protein</topology>
    </subcellularLocation>
</comment>
<evidence type="ECO:0000256" key="11">
    <source>
        <dbReference type="ARBA" id="ARBA00060879"/>
    </source>
</evidence>
<keyword evidence="17" id="KW-1185">Reference proteome</keyword>
<dbReference type="GO" id="GO:0051753">
    <property type="term" value="F:mannan synthase activity"/>
    <property type="evidence" value="ECO:0007669"/>
    <property type="project" value="TreeGrafter"/>
</dbReference>
<feature type="transmembrane region" description="Helical" evidence="14">
    <location>
        <begin position="536"/>
        <end position="557"/>
    </location>
</feature>
<evidence type="ECO:0000256" key="7">
    <source>
        <dbReference type="ARBA" id="ARBA00023136"/>
    </source>
</evidence>
<dbReference type="OrthoDB" id="72851at2759"/>
<dbReference type="GO" id="GO:0071555">
    <property type="term" value="P:cell wall organization"/>
    <property type="evidence" value="ECO:0007669"/>
    <property type="project" value="UniProtKB-KW"/>
</dbReference>
<dbReference type="PANTHER" id="PTHR32044">
    <property type="entry name" value="GLUCOMANNAN 4-BETA-MANNOSYLTRANSFERASE 9"/>
    <property type="match status" value="1"/>
</dbReference>
<dbReference type="Gene3D" id="3.90.550.10">
    <property type="entry name" value="Spore Coat Polysaccharide Biosynthesis Protein SpsA, Chain A"/>
    <property type="match status" value="1"/>
</dbReference>
<proteinExistence type="inferred from homology"/>
<organism evidence="16 17">
    <name type="scientific">Spirodela intermedia</name>
    <name type="common">Intermediate duckweed</name>
    <dbReference type="NCBI Taxonomy" id="51605"/>
    <lineage>
        <taxon>Eukaryota</taxon>
        <taxon>Viridiplantae</taxon>
        <taxon>Streptophyta</taxon>
        <taxon>Embryophyta</taxon>
        <taxon>Tracheophyta</taxon>
        <taxon>Spermatophyta</taxon>
        <taxon>Magnoliopsida</taxon>
        <taxon>Liliopsida</taxon>
        <taxon>Araceae</taxon>
        <taxon>Lemnoideae</taxon>
        <taxon>Spirodela</taxon>
    </lineage>
</organism>
<feature type="transmembrane region" description="Helical" evidence="14">
    <location>
        <begin position="373"/>
        <end position="402"/>
    </location>
</feature>
<keyword evidence="7 14" id="KW-0472">Membrane</keyword>
<evidence type="ECO:0000256" key="3">
    <source>
        <dbReference type="ARBA" id="ARBA00022679"/>
    </source>
</evidence>
<evidence type="ECO:0000313" key="16">
    <source>
        <dbReference type="EMBL" id="CAA7401930.1"/>
    </source>
</evidence>
<dbReference type="PANTHER" id="PTHR32044:SF58">
    <property type="entry name" value="GLUCOMANNAN 4-BETA-MANNOSYLTRANSFERASE 11-RELATED"/>
    <property type="match status" value="1"/>
</dbReference>
<evidence type="ECO:0000256" key="5">
    <source>
        <dbReference type="ARBA" id="ARBA00022989"/>
    </source>
</evidence>
<dbReference type="GO" id="GO:0047259">
    <property type="term" value="F:glucomannan 4-beta-mannosyltransferase activity"/>
    <property type="evidence" value="ECO:0007669"/>
    <property type="project" value="UniProtKB-EC"/>
</dbReference>
<dbReference type="InterPro" id="IPR029044">
    <property type="entry name" value="Nucleotide-diphossugar_trans"/>
</dbReference>
<comment type="similarity">
    <text evidence="11">Belongs to the glycosyltransferase 2 family. Plant cellulose synthase-like A subfamily.</text>
</comment>
<dbReference type="FunFam" id="3.90.550.10:FF:000057">
    <property type="entry name" value="Glycosyltransferase-like protein, family 2"/>
    <property type="match status" value="1"/>
</dbReference>
<evidence type="ECO:0000256" key="6">
    <source>
        <dbReference type="ARBA" id="ARBA00023034"/>
    </source>
</evidence>
<evidence type="ECO:0000259" key="15">
    <source>
        <dbReference type="Pfam" id="PF13632"/>
    </source>
</evidence>
<dbReference type="SUPFAM" id="SSF53448">
    <property type="entry name" value="Nucleotide-diphospho-sugar transferases"/>
    <property type="match status" value="1"/>
</dbReference>
<keyword evidence="5 14" id="KW-1133">Transmembrane helix</keyword>
<keyword evidence="3" id="KW-0808">Transferase</keyword>
<protein>
    <recommendedName>
        <fullName evidence="12">glucomannan 4-beta-mannosyltransferase</fullName>
        <ecNumber evidence="12">2.4.1.32</ecNumber>
    </recommendedName>
    <alternativeName>
        <fullName evidence="13">Glucomannan synthase</fullName>
    </alternativeName>
</protein>
<feature type="transmembrane region" description="Helical" evidence="14">
    <location>
        <begin position="52"/>
        <end position="80"/>
    </location>
</feature>
<dbReference type="AlphaFoldDB" id="A0A7I8KVW3"/>
<reference evidence="16" key="1">
    <citation type="submission" date="2020-02" db="EMBL/GenBank/DDBJ databases">
        <authorList>
            <person name="Scholz U."/>
            <person name="Mascher M."/>
            <person name="Fiebig A."/>
        </authorList>
    </citation>
    <scope>NUCLEOTIDE SEQUENCE</scope>
</reference>
<dbReference type="InterPro" id="IPR001173">
    <property type="entry name" value="Glyco_trans_2-like"/>
</dbReference>
<evidence type="ECO:0000256" key="9">
    <source>
        <dbReference type="ARBA" id="ARBA00051800"/>
    </source>
</evidence>
<keyword evidence="6" id="KW-0333">Golgi apparatus</keyword>